<organism evidence="7 8">
    <name type="scientific">Mesorhizobium shonense</name>
    <dbReference type="NCBI Taxonomy" id="1209948"/>
    <lineage>
        <taxon>Bacteria</taxon>
        <taxon>Pseudomonadati</taxon>
        <taxon>Pseudomonadota</taxon>
        <taxon>Alphaproteobacteria</taxon>
        <taxon>Hyphomicrobiales</taxon>
        <taxon>Phyllobacteriaceae</taxon>
        <taxon>Mesorhizobium</taxon>
    </lineage>
</organism>
<dbReference type="PANTHER" id="PTHR43095:SF5">
    <property type="entry name" value="XYLULOSE KINASE"/>
    <property type="match status" value="1"/>
</dbReference>
<sequence length="502" mass="53936">MRCVLGIDIGTTSTIGILVRLPDQVLAVASRPVTLTSREPGWAEEDPRQWWDNSCAIIRELISKTGIDASEIGGVGVTGMLPAVVLLDRKGELLRPSIQQSDGRVAVEVEELRAEIDERDFIGQAGNGINQQLVASKLRWIEKHEPDVFSRIATVFGSYDYVNWRLTGEKRVEQNWALEAGFVDIRDHALSSALIAYSHLSASAIPPKARSHEVIGWVSDEAARVTGLAAGTPVVGGAADMIASAFAAGVVEDGQVLLKFGGAFDILVATDKITPDPRMFLDYHLVPGLYMPNGCMSTGGSGLNWFASNFAGGEGEAALAAGLTLHQHLDRLAAAVPAGAEGVTIVPYFLGEKTPIHDPFARGTITGLSLSHTVGHMWRALLEAYGFAARHHIEVFRDMGHQPAQYLASDGGANSRIWMQIVADILQAPIQLLKGHPGSSLGAAWAAAIGTGQTKDWSGVGVFVELGEILHPNPANAAIYESGYRRFRGVYESLKHLYRGRP</sequence>
<dbReference type="RefSeq" id="WP_354413843.1">
    <property type="nucleotide sequence ID" value="NZ_JBEPLM010000001.1"/>
</dbReference>
<protein>
    <submittedName>
        <fullName evidence="7">Xylulokinase</fullName>
        <ecNumber evidence="7">2.7.1.17</ecNumber>
    </submittedName>
</protein>
<dbReference type="Proteomes" id="UP001549036">
    <property type="component" value="Unassembled WGS sequence"/>
</dbReference>
<dbReference type="InterPro" id="IPR018485">
    <property type="entry name" value="FGGY_C"/>
</dbReference>
<keyword evidence="2 4" id="KW-0808">Transferase</keyword>
<dbReference type="InterPro" id="IPR000577">
    <property type="entry name" value="Carb_kinase_FGGY"/>
</dbReference>
<dbReference type="CDD" id="cd07804">
    <property type="entry name" value="ASKHA_NBD_FGGY_RrXK-like"/>
    <property type="match status" value="1"/>
</dbReference>
<evidence type="ECO:0000259" key="6">
    <source>
        <dbReference type="Pfam" id="PF02782"/>
    </source>
</evidence>
<keyword evidence="3 4" id="KW-0418">Kinase</keyword>
<dbReference type="InterPro" id="IPR050406">
    <property type="entry name" value="FGGY_Carb_Kinase"/>
</dbReference>
<evidence type="ECO:0000313" key="7">
    <source>
        <dbReference type="EMBL" id="MET3591334.1"/>
    </source>
</evidence>
<dbReference type="PANTHER" id="PTHR43095">
    <property type="entry name" value="SUGAR KINASE"/>
    <property type="match status" value="1"/>
</dbReference>
<evidence type="ECO:0000256" key="2">
    <source>
        <dbReference type="ARBA" id="ARBA00022679"/>
    </source>
</evidence>
<dbReference type="InterPro" id="IPR043129">
    <property type="entry name" value="ATPase_NBD"/>
</dbReference>
<dbReference type="Pfam" id="PF02782">
    <property type="entry name" value="FGGY_C"/>
    <property type="match status" value="1"/>
</dbReference>
<evidence type="ECO:0000256" key="1">
    <source>
        <dbReference type="ARBA" id="ARBA00009156"/>
    </source>
</evidence>
<keyword evidence="8" id="KW-1185">Reference proteome</keyword>
<dbReference type="EC" id="2.7.1.17" evidence="7"/>
<evidence type="ECO:0000256" key="4">
    <source>
        <dbReference type="RuleBase" id="RU003733"/>
    </source>
</evidence>
<accession>A0ABV2HL94</accession>
<dbReference type="InterPro" id="IPR018483">
    <property type="entry name" value="Carb_kinase_FGGY_CS"/>
</dbReference>
<evidence type="ECO:0000313" key="8">
    <source>
        <dbReference type="Proteomes" id="UP001549036"/>
    </source>
</evidence>
<comment type="similarity">
    <text evidence="1 4">Belongs to the FGGY kinase family.</text>
</comment>
<dbReference type="Gene3D" id="3.30.420.40">
    <property type="match status" value="2"/>
</dbReference>
<evidence type="ECO:0000256" key="3">
    <source>
        <dbReference type="ARBA" id="ARBA00022777"/>
    </source>
</evidence>
<feature type="domain" description="Carbohydrate kinase FGGY C-terminal" evidence="6">
    <location>
        <begin position="284"/>
        <end position="449"/>
    </location>
</feature>
<dbReference type="SUPFAM" id="SSF53067">
    <property type="entry name" value="Actin-like ATPase domain"/>
    <property type="match status" value="2"/>
</dbReference>
<dbReference type="GO" id="GO:0004856">
    <property type="term" value="F:D-xylulokinase activity"/>
    <property type="evidence" value="ECO:0007669"/>
    <property type="project" value="UniProtKB-EC"/>
</dbReference>
<dbReference type="EMBL" id="JBEPLM010000001">
    <property type="protein sequence ID" value="MET3591334.1"/>
    <property type="molecule type" value="Genomic_DNA"/>
</dbReference>
<reference evidence="7 8" key="1">
    <citation type="submission" date="2024-06" db="EMBL/GenBank/DDBJ databases">
        <title>Genomic Encyclopedia of Type Strains, Phase IV (KMG-IV): sequencing the most valuable type-strain genomes for metagenomic binning, comparative biology and taxonomic classification.</title>
        <authorList>
            <person name="Goeker M."/>
        </authorList>
    </citation>
    <scope>NUCLEOTIDE SEQUENCE [LARGE SCALE GENOMIC DNA]</scope>
    <source>
        <strain evidence="7 8">DSM 29846</strain>
    </source>
</reference>
<evidence type="ECO:0000259" key="5">
    <source>
        <dbReference type="Pfam" id="PF00370"/>
    </source>
</evidence>
<name>A0ABV2HL94_9HYPH</name>
<comment type="caution">
    <text evidence="7">The sequence shown here is derived from an EMBL/GenBank/DDBJ whole genome shotgun (WGS) entry which is preliminary data.</text>
</comment>
<dbReference type="PROSITE" id="PS00445">
    <property type="entry name" value="FGGY_KINASES_2"/>
    <property type="match status" value="1"/>
</dbReference>
<feature type="domain" description="Carbohydrate kinase FGGY N-terminal" evidence="5">
    <location>
        <begin position="4"/>
        <end position="246"/>
    </location>
</feature>
<proteinExistence type="inferred from homology"/>
<dbReference type="PIRSF" id="PIRSF000538">
    <property type="entry name" value="GlpK"/>
    <property type="match status" value="1"/>
</dbReference>
<dbReference type="Pfam" id="PF00370">
    <property type="entry name" value="FGGY_N"/>
    <property type="match status" value="1"/>
</dbReference>
<dbReference type="InterPro" id="IPR018484">
    <property type="entry name" value="FGGY_N"/>
</dbReference>
<gene>
    <name evidence="7" type="ORF">ABID26_000713</name>
</gene>